<keyword evidence="3" id="KW-1185">Reference proteome</keyword>
<feature type="transmembrane region" description="Helical" evidence="1">
    <location>
        <begin position="39"/>
        <end position="61"/>
    </location>
</feature>
<name>A0ABP8NNZ0_9BACT</name>
<keyword evidence="1" id="KW-0812">Transmembrane</keyword>
<reference evidence="3" key="1">
    <citation type="journal article" date="2019" name="Int. J. Syst. Evol. Microbiol.">
        <title>The Global Catalogue of Microorganisms (GCM) 10K type strain sequencing project: providing services to taxonomists for standard genome sequencing and annotation.</title>
        <authorList>
            <consortium name="The Broad Institute Genomics Platform"/>
            <consortium name="The Broad Institute Genome Sequencing Center for Infectious Disease"/>
            <person name="Wu L."/>
            <person name="Ma J."/>
        </authorList>
    </citation>
    <scope>NUCLEOTIDE SEQUENCE [LARGE SCALE GENOMIC DNA]</scope>
    <source>
        <strain evidence="3">JCM 17759</strain>
    </source>
</reference>
<keyword evidence="1" id="KW-0472">Membrane</keyword>
<keyword evidence="1" id="KW-1133">Transmembrane helix</keyword>
<gene>
    <name evidence="2" type="ORF">GCM10023156_63530</name>
</gene>
<protein>
    <recommendedName>
        <fullName evidence="4">PH domain-containing protein</fullName>
    </recommendedName>
</protein>
<evidence type="ECO:0000256" key="1">
    <source>
        <dbReference type="SAM" id="Phobius"/>
    </source>
</evidence>
<evidence type="ECO:0008006" key="4">
    <source>
        <dbReference type="Google" id="ProtNLM"/>
    </source>
</evidence>
<dbReference type="EMBL" id="BAABGA010000111">
    <property type="protein sequence ID" value="GAA4470347.1"/>
    <property type="molecule type" value="Genomic_DNA"/>
</dbReference>
<proteinExistence type="predicted"/>
<comment type="caution">
    <text evidence="2">The sequence shown here is derived from an EMBL/GenBank/DDBJ whole genome shotgun (WGS) entry which is preliminary data.</text>
</comment>
<accession>A0ABP8NNZ0</accession>
<evidence type="ECO:0000313" key="3">
    <source>
        <dbReference type="Proteomes" id="UP001500840"/>
    </source>
</evidence>
<sequence length="170" mass="18418">MHVITRYVRIGLATVFGGLAALGMLAFGLPMSISAGRVYLLPITLLLAPVMLAGAMVAFLFGPLAQAIGVGLYYEDALHGYPDDDGLMLRSGKGELDRVIQWAEIKRIVSVFRPPITDYRLYLNDGTNIDVATLATDGLESRLDTLGIGWISPDDSILYAELDDEAEPTM</sequence>
<feature type="transmembrane region" description="Helical" evidence="1">
    <location>
        <begin position="12"/>
        <end position="33"/>
    </location>
</feature>
<dbReference type="Proteomes" id="UP001500840">
    <property type="component" value="Unassembled WGS sequence"/>
</dbReference>
<dbReference type="RefSeq" id="WP_345327730.1">
    <property type="nucleotide sequence ID" value="NZ_BAABGA010000111.1"/>
</dbReference>
<organism evidence="2 3">
    <name type="scientific">Novipirellula rosea</name>
    <dbReference type="NCBI Taxonomy" id="1031540"/>
    <lineage>
        <taxon>Bacteria</taxon>
        <taxon>Pseudomonadati</taxon>
        <taxon>Planctomycetota</taxon>
        <taxon>Planctomycetia</taxon>
        <taxon>Pirellulales</taxon>
        <taxon>Pirellulaceae</taxon>
        <taxon>Novipirellula</taxon>
    </lineage>
</organism>
<evidence type="ECO:0000313" key="2">
    <source>
        <dbReference type="EMBL" id="GAA4470347.1"/>
    </source>
</evidence>